<gene>
    <name evidence="2" type="ORF">DC077_04635</name>
    <name evidence="3" type="ORF">DC078_00615</name>
</gene>
<dbReference type="EMBL" id="QEWW01000002">
    <property type="protein sequence ID" value="PWD87098.1"/>
    <property type="molecule type" value="Genomic_DNA"/>
</dbReference>
<proteinExistence type="predicted"/>
<reference evidence="2" key="1">
    <citation type="journal article" date="2018" name="Genome Announc.">
        <title>Ignatzschineria cameli sp. nov., isolated from necrotic foot tissue of dromedaries (Camelus dromedarius) and associated maggots (Wohlfahrtia species) in Dubai.</title>
        <authorList>
            <person name="Tsang C.C."/>
            <person name="Tang J.Y."/>
            <person name="Fong J.Y."/>
            <person name="Kinne J."/>
            <person name="Lee H.H."/>
            <person name="Joseph M."/>
            <person name="Jose S."/>
            <person name="Schuster R.K."/>
            <person name="Tang Y."/>
            <person name="Sivakumar S."/>
            <person name="Chen J.H."/>
            <person name="Teng J.L."/>
            <person name="Lau S.K."/>
            <person name="Wernery U."/>
            <person name="Woo P.C."/>
        </authorList>
    </citation>
    <scope>NUCLEOTIDE SEQUENCE</scope>
    <source>
        <strain evidence="2">UAE-HKU57</strain>
        <strain evidence="3">UAE-HKU58</strain>
    </source>
</reference>
<keyword evidence="1" id="KW-0812">Transmembrane</keyword>
<feature type="transmembrane region" description="Helical" evidence="1">
    <location>
        <begin position="24"/>
        <end position="42"/>
    </location>
</feature>
<dbReference type="EMBL" id="QEWV01000001">
    <property type="protein sequence ID" value="PWD94086.1"/>
    <property type="molecule type" value="Genomic_DNA"/>
</dbReference>
<evidence type="ECO:0000313" key="3">
    <source>
        <dbReference type="EMBL" id="PWD94086.1"/>
    </source>
</evidence>
<keyword evidence="5" id="KW-1185">Reference proteome</keyword>
<sequence length="155" mass="16838">MSEVSRVSKESISYTIPGSSRSKLGFILSALIVLGTALEILLTKSAPLGLFVLFGLFFYFTSISTTTLSKDQLSVKPILGRVRTFPLKTGIFTLKKSESWATKLSTLKSSADTLIYTPAGGDPVMVMNGLYDSADIEKLYQEIGQRQAALLSQES</sequence>
<comment type="caution">
    <text evidence="2">The sequence shown here is derived from an EMBL/GenBank/DDBJ whole genome shotgun (WGS) entry which is preliminary data.</text>
</comment>
<organism evidence="2 4">
    <name type="scientific">Ignatzschineria cameli</name>
    <dbReference type="NCBI Taxonomy" id="2182793"/>
    <lineage>
        <taxon>Bacteria</taxon>
        <taxon>Pseudomonadati</taxon>
        <taxon>Pseudomonadota</taxon>
        <taxon>Gammaproteobacteria</taxon>
        <taxon>Cardiobacteriales</taxon>
        <taxon>Ignatzschineriaceae</taxon>
        <taxon>Ignatzschineria</taxon>
    </lineage>
</organism>
<dbReference type="AlphaFoldDB" id="A0A2U2AS96"/>
<evidence type="ECO:0000313" key="5">
    <source>
        <dbReference type="Proteomes" id="UP000245217"/>
    </source>
</evidence>
<dbReference type="RefSeq" id="WP_109200704.1">
    <property type="nucleotide sequence ID" value="NZ_QEWS01000001.1"/>
</dbReference>
<dbReference type="Proteomes" id="UP000245059">
    <property type="component" value="Unassembled WGS sequence"/>
</dbReference>
<dbReference type="Proteomes" id="UP000245217">
    <property type="component" value="Unassembled WGS sequence"/>
</dbReference>
<name>A0A2U2AS96_9GAMM</name>
<protein>
    <submittedName>
        <fullName evidence="2">Uncharacterized protein</fullName>
    </submittedName>
</protein>
<evidence type="ECO:0000313" key="4">
    <source>
        <dbReference type="Proteomes" id="UP000245059"/>
    </source>
</evidence>
<feature type="transmembrane region" description="Helical" evidence="1">
    <location>
        <begin position="48"/>
        <end position="68"/>
    </location>
</feature>
<accession>A0A2U2AS96</accession>
<dbReference type="OrthoDB" id="7067322at2"/>
<keyword evidence="1" id="KW-0472">Membrane</keyword>
<evidence type="ECO:0000313" key="2">
    <source>
        <dbReference type="EMBL" id="PWD87098.1"/>
    </source>
</evidence>
<reference evidence="4 5" key="2">
    <citation type="submission" date="2018-05" db="EMBL/GenBank/DDBJ databases">
        <title>Ignatzschineria dubaiensis sp. nov., isolated from necrotic foot tissues of dromedaries (Camelus dromedarius) and associated maggots in Dubai, United Arab Emirates.</title>
        <authorList>
            <person name="Tsang C.C."/>
            <person name="Tang J.Y.M."/>
            <person name="Fong J.Y.H."/>
            <person name="Kinne J."/>
            <person name="Lee H.H."/>
            <person name="Joseph M."/>
            <person name="Jose S."/>
            <person name="Schuster R.K."/>
            <person name="Tang Y."/>
            <person name="Sivakumar S."/>
            <person name="Chen J.H.K."/>
            <person name="Teng J.L.L."/>
            <person name="Lau S.K.P."/>
            <person name="Wernery U."/>
            <person name="Woo P.C.Y."/>
        </authorList>
    </citation>
    <scope>NUCLEOTIDE SEQUENCE [LARGE SCALE GENOMIC DNA]</scope>
    <source>
        <strain evidence="4">UAE-HKU57</strain>
        <strain evidence="5">UAE-HKU58</strain>
    </source>
</reference>
<keyword evidence="1" id="KW-1133">Transmembrane helix</keyword>
<evidence type="ECO:0000256" key="1">
    <source>
        <dbReference type="SAM" id="Phobius"/>
    </source>
</evidence>